<organism evidence="1">
    <name type="scientific">Picea glauca</name>
    <name type="common">White spruce</name>
    <name type="synonym">Pinus glauca</name>
    <dbReference type="NCBI Taxonomy" id="3330"/>
    <lineage>
        <taxon>Eukaryota</taxon>
        <taxon>Viridiplantae</taxon>
        <taxon>Streptophyta</taxon>
        <taxon>Embryophyta</taxon>
        <taxon>Tracheophyta</taxon>
        <taxon>Spermatophyta</taxon>
        <taxon>Pinopsida</taxon>
        <taxon>Pinidae</taxon>
        <taxon>Conifers I</taxon>
        <taxon>Pinales</taxon>
        <taxon>Pinaceae</taxon>
        <taxon>Picea</taxon>
    </lineage>
</organism>
<keyword evidence="1" id="KW-0496">Mitochondrion</keyword>
<geneLocation type="mitochondrion" evidence="1"/>
<comment type="caution">
    <text evidence="1">The sequence shown here is derived from an EMBL/GenBank/DDBJ whole genome shotgun (WGS) entry which is preliminary data.</text>
</comment>
<dbReference type="AlphaFoldDB" id="A0A101LXX1"/>
<proteinExistence type="predicted"/>
<name>A0A101LXX1_PICGL</name>
<reference evidence="1" key="1">
    <citation type="journal article" date="2015" name="Genome Biol. Evol.">
        <title>Organellar Genomes of White Spruce (Picea glauca): Assembly and Annotation.</title>
        <authorList>
            <person name="Jackman S.D."/>
            <person name="Warren R.L."/>
            <person name="Gibb E.A."/>
            <person name="Vandervalk B.P."/>
            <person name="Mohamadi H."/>
            <person name="Chu J."/>
            <person name="Raymond A."/>
            <person name="Pleasance S."/>
            <person name="Coope R."/>
            <person name="Wildung M.R."/>
            <person name="Ritland C.E."/>
            <person name="Bousquet J."/>
            <person name="Jones S.J."/>
            <person name="Bohlmann J."/>
            <person name="Birol I."/>
        </authorList>
    </citation>
    <scope>NUCLEOTIDE SEQUENCE [LARGE SCALE GENOMIC DNA]</scope>
    <source>
        <tissue evidence="1">Flushing bud</tissue>
    </source>
</reference>
<accession>A0A101LXX1</accession>
<sequence length="73" mass="8628">MSQHPPLIKCLTDQDLRSLGIQFPLELRLIGRNEKQIDFFVLPVMNYIRNITRFGFLIRMHAAIIYVITQSPW</sequence>
<gene>
    <name evidence="1" type="ORF">ABT39_MTgene5567</name>
</gene>
<evidence type="ECO:0000313" key="1">
    <source>
        <dbReference type="EMBL" id="KUM47382.1"/>
    </source>
</evidence>
<protein>
    <submittedName>
        <fullName evidence="1">Uncharacterized protein</fullName>
    </submittedName>
</protein>
<dbReference type="EMBL" id="LKAM01000007">
    <property type="protein sequence ID" value="KUM47382.1"/>
    <property type="molecule type" value="Genomic_DNA"/>
</dbReference>